<dbReference type="Gene3D" id="2.30.29.30">
    <property type="entry name" value="Pleckstrin-homology domain (PH domain)/Phosphotyrosine-binding domain (PTB)"/>
    <property type="match status" value="1"/>
</dbReference>
<dbReference type="EMBL" id="CAKOGP040001825">
    <property type="protein sequence ID" value="CAJ1953477.1"/>
    <property type="molecule type" value="Genomic_DNA"/>
</dbReference>
<feature type="transmembrane region" description="Helical" evidence="2">
    <location>
        <begin position="86"/>
        <end position="106"/>
    </location>
</feature>
<comment type="caution">
    <text evidence="3">The sequence shown here is derived from an EMBL/GenBank/DDBJ whole genome shotgun (WGS) entry which is preliminary data.</text>
</comment>
<keyword evidence="2" id="KW-0472">Membrane</keyword>
<keyword evidence="2" id="KW-1133">Transmembrane helix</keyword>
<keyword evidence="4" id="KW-1185">Reference proteome</keyword>
<dbReference type="SUPFAM" id="SSF50729">
    <property type="entry name" value="PH domain-like"/>
    <property type="match status" value="1"/>
</dbReference>
<evidence type="ECO:0000256" key="2">
    <source>
        <dbReference type="SAM" id="Phobius"/>
    </source>
</evidence>
<feature type="region of interest" description="Disordered" evidence="1">
    <location>
        <begin position="50"/>
        <end position="74"/>
    </location>
</feature>
<dbReference type="Proteomes" id="UP001295423">
    <property type="component" value="Unassembled WGS sequence"/>
</dbReference>
<proteinExistence type="predicted"/>
<feature type="region of interest" description="Disordered" evidence="1">
    <location>
        <begin position="140"/>
        <end position="196"/>
    </location>
</feature>
<reference evidence="3" key="1">
    <citation type="submission" date="2023-08" db="EMBL/GenBank/DDBJ databases">
        <authorList>
            <person name="Audoor S."/>
            <person name="Bilcke G."/>
        </authorList>
    </citation>
    <scope>NUCLEOTIDE SEQUENCE</scope>
</reference>
<dbReference type="InterPro" id="IPR011993">
    <property type="entry name" value="PH-like_dom_sf"/>
</dbReference>
<evidence type="ECO:0000256" key="1">
    <source>
        <dbReference type="SAM" id="MobiDB-lite"/>
    </source>
</evidence>
<name>A0AAD2JII4_9STRA</name>
<sequence length="368" mass="41578">MDSGSRIQTNQEGGYGLYQVQWDLDPPQQALYQPTDESPTLYFLSSPDYPMQQQRQQQQHRHQHLRQSTPRMTTEYEVASNPGDAVFSYTMFLAGCLATFLLYLLLPKGFRKQYFQAKRKRYARSDDRDMPAAGYWLPVKRQQQQQQQQPTSAESSRGSRSPARSHQLAHPVTPERTPRKNNDVPPSPEHPALHTLPPNKIIAETMARLQNRGIRLVAHGVHCNPKRVWIKLDDESTSVTWQTEFPRRVPNQSGKVSIVLMRGSLHRIALCNVLYIDVGKKTNALQKLPESVPAPCCFSLLTQNGSLDLQANSKLERDALVSCFSMILDDVHTEDWRAIYEATPEPSLVNSGAGDEGPTGKGTMVMNL</sequence>
<feature type="compositionally biased region" description="Polar residues" evidence="1">
    <location>
        <begin position="150"/>
        <end position="164"/>
    </location>
</feature>
<evidence type="ECO:0000313" key="4">
    <source>
        <dbReference type="Proteomes" id="UP001295423"/>
    </source>
</evidence>
<organism evidence="3 4">
    <name type="scientific">Cylindrotheca closterium</name>
    <dbReference type="NCBI Taxonomy" id="2856"/>
    <lineage>
        <taxon>Eukaryota</taxon>
        <taxon>Sar</taxon>
        <taxon>Stramenopiles</taxon>
        <taxon>Ochrophyta</taxon>
        <taxon>Bacillariophyta</taxon>
        <taxon>Bacillariophyceae</taxon>
        <taxon>Bacillariophycidae</taxon>
        <taxon>Bacillariales</taxon>
        <taxon>Bacillariaceae</taxon>
        <taxon>Cylindrotheca</taxon>
    </lineage>
</organism>
<evidence type="ECO:0000313" key="3">
    <source>
        <dbReference type="EMBL" id="CAJ1953477.1"/>
    </source>
</evidence>
<accession>A0AAD2JII4</accession>
<gene>
    <name evidence="3" type="ORF">CYCCA115_LOCUS14077</name>
</gene>
<protein>
    <submittedName>
        <fullName evidence="3">Uncharacterized protein</fullName>
    </submittedName>
</protein>
<dbReference type="AlphaFoldDB" id="A0AAD2JII4"/>
<feature type="region of interest" description="Disordered" evidence="1">
    <location>
        <begin position="347"/>
        <end position="368"/>
    </location>
</feature>
<keyword evidence="2" id="KW-0812">Transmembrane</keyword>